<feature type="region of interest" description="Disordered" evidence="1">
    <location>
        <begin position="241"/>
        <end position="368"/>
    </location>
</feature>
<dbReference type="KEGG" id="gtr:GLOTRDRAFT_141515"/>
<gene>
    <name evidence="2" type="ORF">GLOTRDRAFT_141515</name>
</gene>
<dbReference type="HOGENOM" id="CLU_043844_0_0_1"/>
<dbReference type="EMBL" id="KB469316">
    <property type="protein sequence ID" value="EPQ50419.1"/>
    <property type="molecule type" value="Genomic_DNA"/>
</dbReference>
<organism evidence="2 3">
    <name type="scientific">Gloeophyllum trabeum (strain ATCC 11539 / FP-39264 / Madison 617)</name>
    <name type="common">Brown rot fungus</name>
    <dbReference type="NCBI Taxonomy" id="670483"/>
    <lineage>
        <taxon>Eukaryota</taxon>
        <taxon>Fungi</taxon>
        <taxon>Dikarya</taxon>
        <taxon>Basidiomycota</taxon>
        <taxon>Agaricomycotina</taxon>
        <taxon>Agaricomycetes</taxon>
        <taxon>Gloeophyllales</taxon>
        <taxon>Gloeophyllaceae</taxon>
        <taxon>Gloeophyllum</taxon>
    </lineage>
</organism>
<feature type="compositionally biased region" description="Pro residues" evidence="1">
    <location>
        <begin position="13"/>
        <end position="22"/>
    </location>
</feature>
<feature type="compositionally biased region" description="Basic and acidic residues" evidence="1">
    <location>
        <begin position="86"/>
        <end position="95"/>
    </location>
</feature>
<accession>S7RDB5</accession>
<dbReference type="OrthoDB" id="3364608at2759"/>
<sequence>MAPRGGVLDSSPIPIPPAPEARPNPLKRSASTASLPTPPRTVHKRRGRGHAPVTRRRRPAGHSTAEETDDERRDELSHRRQKRRKLETIEETKETVEEDEDAFWMGPSSSKAEVRKEKVVVEKRTRLVVVASPSTSSKPRTRSESPSKHVVLDRIKAPVSPPPSRRQPALPVTPPRTTRSATRQALLEASGGVARDSPENPFLDTPESLVGASPGPRTPSPTGDLDEKPTITYVFRGKKAEFVNPHYNQSPTARLRSRLPPEHPDFEPDEACPPKLLFPAARRRRKAKEPEPAAKRPRKKPAVKSEWDTTDEEDGEEEEKGPTTPKKKRARTGTGTPDPSRLDQGISVAMGDVDEPLRRALGPSRGRR</sequence>
<dbReference type="eggNOG" id="ENOG502SYMK">
    <property type="taxonomic scope" value="Eukaryota"/>
</dbReference>
<keyword evidence="3" id="KW-1185">Reference proteome</keyword>
<dbReference type="Proteomes" id="UP000030669">
    <property type="component" value="Unassembled WGS sequence"/>
</dbReference>
<dbReference type="GeneID" id="19304796"/>
<dbReference type="OMA" id="RMRKGIY"/>
<feature type="compositionally biased region" description="Basic residues" evidence="1">
    <location>
        <begin position="41"/>
        <end position="60"/>
    </location>
</feature>
<proteinExistence type="predicted"/>
<reference evidence="2 3" key="1">
    <citation type="journal article" date="2012" name="Science">
        <title>The Paleozoic origin of enzymatic lignin decomposition reconstructed from 31 fungal genomes.</title>
        <authorList>
            <person name="Floudas D."/>
            <person name="Binder M."/>
            <person name="Riley R."/>
            <person name="Barry K."/>
            <person name="Blanchette R.A."/>
            <person name="Henrissat B."/>
            <person name="Martinez A.T."/>
            <person name="Otillar R."/>
            <person name="Spatafora J.W."/>
            <person name="Yadav J.S."/>
            <person name="Aerts A."/>
            <person name="Benoit I."/>
            <person name="Boyd A."/>
            <person name="Carlson A."/>
            <person name="Copeland A."/>
            <person name="Coutinho P.M."/>
            <person name="de Vries R.P."/>
            <person name="Ferreira P."/>
            <person name="Findley K."/>
            <person name="Foster B."/>
            <person name="Gaskell J."/>
            <person name="Glotzer D."/>
            <person name="Gorecki P."/>
            <person name="Heitman J."/>
            <person name="Hesse C."/>
            <person name="Hori C."/>
            <person name="Igarashi K."/>
            <person name="Jurgens J.A."/>
            <person name="Kallen N."/>
            <person name="Kersten P."/>
            <person name="Kohler A."/>
            <person name="Kuees U."/>
            <person name="Kumar T.K.A."/>
            <person name="Kuo A."/>
            <person name="LaButti K."/>
            <person name="Larrondo L.F."/>
            <person name="Lindquist E."/>
            <person name="Ling A."/>
            <person name="Lombard V."/>
            <person name="Lucas S."/>
            <person name="Lundell T."/>
            <person name="Martin R."/>
            <person name="McLaughlin D.J."/>
            <person name="Morgenstern I."/>
            <person name="Morin E."/>
            <person name="Murat C."/>
            <person name="Nagy L.G."/>
            <person name="Nolan M."/>
            <person name="Ohm R.A."/>
            <person name="Patyshakuliyeva A."/>
            <person name="Rokas A."/>
            <person name="Ruiz-Duenas F.J."/>
            <person name="Sabat G."/>
            <person name="Salamov A."/>
            <person name="Samejima M."/>
            <person name="Schmutz J."/>
            <person name="Slot J.C."/>
            <person name="St John F."/>
            <person name="Stenlid J."/>
            <person name="Sun H."/>
            <person name="Sun S."/>
            <person name="Syed K."/>
            <person name="Tsang A."/>
            <person name="Wiebenga A."/>
            <person name="Young D."/>
            <person name="Pisabarro A."/>
            <person name="Eastwood D.C."/>
            <person name="Martin F."/>
            <person name="Cullen D."/>
            <person name="Grigoriev I.V."/>
            <person name="Hibbett D.S."/>
        </authorList>
    </citation>
    <scope>NUCLEOTIDE SEQUENCE [LARGE SCALE GENOMIC DNA]</scope>
    <source>
        <strain evidence="2 3">ATCC 11539</strain>
    </source>
</reference>
<dbReference type="AlphaFoldDB" id="S7RDB5"/>
<evidence type="ECO:0000313" key="2">
    <source>
        <dbReference type="EMBL" id="EPQ50419.1"/>
    </source>
</evidence>
<feature type="region of interest" description="Disordered" evidence="1">
    <location>
        <begin position="131"/>
        <end position="228"/>
    </location>
</feature>
<protein>
    <submittedName>
        <fullName evidence="2">Uncharacterized protein</fullName>
    </submittedName>
</protein>
<dbReference type="STRING" id="670483.S7RDB5"/>
<name>S7RDB5_GLOTA</name>
<evidence type="ECO:0000313" key="3">
    <source>
        <dbReference type="Proteomes" id="UP000030669"/>
    </source>
</evidence>
<dbReference type="RefSeq" id="XP_007871133.1">
    <property type="nucleotide sequence ID" value="XM_007872942.1"/>
</dbReference>
<feature type="compositionally biased region" description="Basic and acidic residues" evidence="1">
    <location>
        <begin position="141"/>
        <end position="156"/>
    </location>
</feature>
<feature type="region of interest" description="Disordered" evidence="1">
    <location>
        <begin position="1"/>
        <end position="117"/>
    </location>
</feature>
<evidence type="ECO:0000256" key="1">
    <source>
        <dbReference type="SAM" id="MobiDB-lite"/>
    </source>
</evidence>
<feature type="compositionally biased region" description="Acidic residues" evidence="1">
    <location>
        <begin position="308"/>
        <end position="319"/>
    </location>
</feature>